<gene>
    <name evidence="4" type="ORF">VSX56_04615</name>
</gene>
<dbReference type="RefSeq" id="WP_339113353.1">
    <property type="nucleotide sequence ID" value="NZ_JAYWLC010000002.1"/>
</dbReference>
<dbReference type="InterPro" id="IPR050109">
    <property type="entry name" value="HTH-type_TetR-like_transc_reg"/>
</dbReference>
<evidence type="ECO:0000256" key="2">
    <source>
        <dbReference type="PROSITE-ProRule" id="PRU00335"/>
    </source>
</evidence>
<dbReference type="SUPFAM" id="SSF46689">
    <property type="entry name" value="Homeodomain-like"/>
    <property type="match status" value="1"/>
</dbReference>
<dbReference type="SUPFAM" id="SSF48498">
    <property type="entry name" value="Tetracyclin repressor-like, C-terminal domain"/>
    <property type="match status" value="1"/>
</dbReference>
<dbReference type="PRINTS" id="PR00455">
    <property type="entry name" value="HTHTETR"/>
</dbReference>
<dbReference type="Proteomes" id="UP001438953">
    <property type="component" value="Unassembled WGS sequence"/>
</dbReference>
<dbReference type="InterPro" id="IPR041474">
    <property type="entry name" value="NicS_C"/>
</dbReference>
<dbReference type="PANTHER" id="PTHR30328">
    <property type="entry name" value="TRANSCRIPTIONAL REPRESSOR"/>
    <property type="match status" value="1"/>
</dbReference>
<dbReference type="InterPro" id="IPR009057">
    <property type="entry name" value="Homeodomain-like_sf"/>
</dbReference>
<protein>
    <submittedName>
        <fullName evidence="4">TetR/AcrR family transcriptional regulator</fullName>
    </submittedName>
</protein>
<keyword evidence="5" id="KW-1185">Reference proteome</keyword>
<dbReference type="EMBL" id="JAYWLC010000002">
    <property type="protein sequence ID" value="MER5171052.1"/>
    <property type="molecule type" value="Genomic_DNA"/>
</dbReference>
<accession>A0ABV1SDS0</accession>
<evidence type="ECO:0000313" key="4">
    <source>
        <dbReference type="EMBL" id="MER5171052.1"/>
    </source>
</evidence>
<feature type="domain" description="HTH tetR-type" evidence="3">
    <location>
        <begin position="15"/>
        <end position="75"/>
    </location>
</feature>
<dbReference type="PANTHER" id="PTHR30328:SF54">
    <property type="entry name" value="HTH-TYPE TRANSCRIPTIONAL REPRESSOR SCO4008"/>
    <property type="match status" value="1"/>
</dbReference>
<dbReference type="Gene3D" id="1.10.357.10">
    <property type="entry name" value="Tetracycline Repressor, domain 2"/>
    <property type="match status" value="1"/>
</dbReference>
<comment type="caution">
    <text evidence="4">The sequence shown here is derived from an EMBL/GenBank/DDBJ whole genome shotgun (WGS) entry which is preliminary data.</text>
</comment>
<keyword evidence="1 2" id="KW-0238">DNA-binding</keyword>
<organism evidence="4 5">
    <name type="scientific">Thioclava kandeliae</name>
    <dbReference type="NCBI Taxonomy" id="3070818"/>
    <lineage>
        <taxon>Bacteria</taxon>
        <taxon>Pseudomonadati</taxon>
        <taxon>Pseudomonadota</taxon>
        <taxon>Alphaproteobacteria</taxon>
        <taxon>Rhodobacterales</taxon>
        <taxon>Paracoccaceae</taxon>
        <taxon>Thioclava</taxon>
    </lineage>
</organism>
<name>A0ABV1SDS0_9RHOB</name>
<dbReference type="Pfam" id="PF00440">
    <property type="entry name" value="TetR_N"/>
    <property type="match status" value="1"/>
</dbReference>
<dbReference type="InterPro" id="IPR036271">
    <property type="entry name" value="Tet_transcr_reg_TetR-rel_C_sf"/>
</dbReference>
<evidence type="ECO:0000256" key="1">
    <source>
        <dbReference type="ARBA" id="ARBA00023125"/>
    </source>
</evidence>
<reference evidence="4 5" key="1">
    <citation type="submission" date="2024-06" db="EMBL/GenBank/DDBJ databases">
        <title>Thioclava kandeliae sp. nov. from a rhizosphere soil sample of Kandelia candel in a mangrove.</title>
        <authorList>
            <person name="Mu T."/>
        </authorList>
    </citation>
    <scope>NUCLEOTIDE SEQUENCE [LARGE SCALE GENOMIC DNA]</scope>
    <source>
        <strain evidence="4 5">CPCC 100088</strain>
    </source>
</reference>
<evidence type="ECO:0000313" key="5">
    <source>
        <dbReference type="Proteomes" id="UP001438953"/>
    </source>
</evidence>
<dbReference type="PROSITE" id="PS50977">
    <property type="entry name" value="HTH_TETR_2"/>
    <property type="match status" value="1"/>
</dbReference>
<dbReference type="InterPro" id="IPR001647">
    <property type="entry name" value="HTH_TetR"/>
</dbReference>
<evidence type="ECO:0000259" key="3">
    <source>
        <dbReference type="PROSITE" id="PS50977"/>
    </source>
</evidence>
<sequence length="222" mass="25141">MGVGGNPRGWKQNPEAVKADILAAAQEEFARHGLSRARLQDIAERTKTSKRMIFYYFKDKEALYQEVLENAYRKVREGECALDVDNLPPIEALEKLIGFTFDHHKANPDFVRLVMIENIHDGRHIRQMAEMPHTNKPAVLLLERICQAGIAQGVFREDVDPLRVHWQISAASVFNVANEITFSANFGNNFYTPEGQSWMRAEVIRTIVLSVLKAGTPIPSPK</sequence>
<dbReference type="Pfam" id="PF17938">
    <property type="entry name" value="TetR_C_29"/>
    <property type="match status" value="1"/>
</dbReference>
<feature type="DNA-binding region" description="H-T-H motif" evidence="2">
    <location>
        <begin position="38"/>
        <end position="57"/>
    </location>
</feature>
<proteinExistence type="predicted"/>